<dbReference type="KEGG" id="bcom:BAUCODRAFT_153457"/>
<dbReference type="Proteomes" id="UP000011761">
    <property type="component" value="Unassembled WGS sequence"/>
</dbReference>
<accession>M2M202</accession>
<dbReference type="OMA" id="MCDWEEF"/>
<sequence length="70" mass="8198">MCQYEVIHFHCGHAGRRLIKHCHVARNTADHQCFGAWSIKREWVSANQLCQSCNQQQAVIRRAHQAQMRI</sequence>
<proteinExistence type="predicted"/>
<organism evidence="1 2">
    <name type="scientific">Baudoinia panamericana (strain UAMH 10762)</name>
    <name type="common">Angels' share fungus</name>
    <name type="synonym">Baudoinia compniacensis (strain UAMH 10762)</name>
    <dbReference type="NCBI Taxonomy" id="717646"/>
    <lineage>
        <taxon>Eukaryota</taxon>
        <taxon>Fungi</taxon>
        <taxon>Dikarya</taxon>
        <taxon>Ascomycota</taxon>
        <taxon>Pezizomycotina</taxon>
        <taxon>Dothideomycetes</taxon>
        <taxon>Dothideomycetidae</taxon>
        <taxon>Mycosphaerellales</taxon>
        <taxon>Teratosphaeriaceae</taxon>
        <taxon>Baudoinia</taxon>
    </lineage>
</organism>
<name>M2M202_BAUPA</name>
<dbReference type="AlphaFoldDB" id="M2M202"/>
<reference evidence="1 2" key="1">
    <citation type="journal article" date="2012" name="PLoS Pathog.">
        <title>Diverse lifestyles and strategies of plant pathogenesis encoded in the genomes of eighteen Dothideomycetes fungi.</title>
        <authorList>
            <person name="Ohm R.A."/>
            <person name="Feau N."/>
            <person name="Henrissat B."/>
            <person name="Schoch C.L."/>
            <person name="Horwitz B.A."/>
            <person name="Barry K.W."/>
            <person name="Condon B.J."/>
            <person name="Copeland A.C."/>
            <person name="Dhillon B."/>
            <person name="Glaser F."/>
            <person name="Hesse C.N."/>
            <person name="Kosti I."/>
            <person name="LaButti K."/>
            <person name="Lindquist E.A."/>
            <person name="Lucas S."/>
            <person name="Salamov A.A."/>
            <person name="Bradshaw R.E."/>
            <person name="Ciuffetti L."/>
            <person name="Hamelin R.C."/>
            <person name="Kema G.H.J."/>
            <person name="Lawrence C."/>
            <person name="Scott J.A."/>
            <person name="Spatafora J.W."/>
            <person name="Turgeon B.G."/>
            <person name="de Wit P.J.G.M."/>
            <person name="Zhong S."/>
            <person name="Goodwin S.B."/>
            <person name="Grigoriev I.V."/>
        </authorList>
    </citation>
    <scope>NUCLEOTIDE SEQUENCE [LARGE SCALE GENOMIC DNA]</scope>
    <source>
        <strain evidence="1 2">UAMH 10762</strain>
    </source>
</reference>
<dbReference type="EMBL" id="KB445550">
    <property type="protein sequence ID" value="EMD01103.1"/>
    <property type="molecule type" value="Genomic_DNA"/>
</dbReference>
<keyword evidence="2" id="KW-1185">Reference proteome</keyword>
<dbReference type="OrthoDB" id="4966402at2759"/>
<dbReference type="eggNOG" id="ENOG502R9Z7">
    <property type="taxonomic scope" value="Eukaryota"/>
</dbReference>
<dbReference type="GeneID" id="19109270"/>
<gene>
    <name evidence="1" type="ORF">BAUCODRAFT_153457</name>
</gene>
<dbReference type="HOGENOM" id="CLU_182433_1_0_1"/>
<evidence type="ECO:0000313" key="2">
    <source>
        <dbReference type="Proteomes" id="UP000011761"/>
    </source>
</evidence>
<evidence type="ECO:0000313" key="1">
    <source>
        <dbReference type="EMBL" id="EMD01103.1"/>
    </source>
</evidence>
<dbReference type="RefSeq" id="XP_007672287.1">
    <property type="nucleotide sequence ID" value="XM_007674097.1"/>
</dbReference>
<protein>
    <submittedName>
        <fullName evidence="1">Uncharacterized protein</fullName>
    </submittedName>
</protein>